<comment type="caution">
    <text evidence="7">Lacks conserved residue(s) required for the propagation of feature annotation.</text>
</comment>
<keyword evidence="4" id="KW-1001">Plastid inner membrane</keyword>
<keyword evidence="6 7" id="KW-0472">Membrane</keyword>
<keyword evidence="5 7" id="KW-1133">Transmembrane helix</keyword>
<feature type="transmembrane region" description="Helical" evidence="7">
    <location>
        <begin position="173"/>
        <end position="193"/>
    </location>
</feature>
<dbReference type="Proteomes" id="UP000317650">
    <property type="component" value="Chromosome 6"/>
</dbReference>
<dbReference type="EMBL" id="PYDT01000009">
    <property type="protein sequence ID" value="THU51298.1"/>
    <property type="molecule type" value="Genomic_DNA"/>
</dbReference>
<evidence type="ECO:0000256" key="4">
    <source>
        <dbReference type="ARBA" id="ARBA00022780"/>
    </source>
</evidence>
<keyword evidence="3 7" id="KW-0812">Transmembrane</keyword>
<dbReference type="PANTHER" id="PTHR33510">
    <property type="entry name" value="PROTEIN TIC 20-II, CHLOROPLASTIC"/>
    <property type="match status" value="1"/>
</dbReference>
<gene>
    <name evidence="8" type="ORF">C4D60_Mb06t29520</name>
</gene>
<comment type="subcellular location">
    <subcellularLocation>
        <location evidence="1">Plastid</location>
        <location evidence="1">Chloroplast inner membrane</location>
        <topology evidence="1">Multi-pass membrane protein</topology>
    </subcellularLocation>
    <subcellularLocation>
        <location evidence="7">Plastid</location>
        <location evidence="7">Chloroplast membrane</location>
        <topology evidence="7">Multi-pass membrane protein</topology>
    </subcellularLocation>
</comment>
<dbReference type="PANTHER" id="PTHR33510:SF5">
    <property type="entry name" value="PROTEIN TIC 20-II, CHLOROPLASTIC"/>
    <property type="match status" value="1"/>
</dbReference>
<comment type="caution">
    <text evidence="8">The sequence shown here is derived from an EMBL/GenBank/DDBJ whole genome shotgun (WGS) entry which is preliminary data.</text>
</comment>
<dbReference type="AlphaFoldDB" id="A0A4S8IRK2"/>
<proteinExistence type="inferred from homology"/>
<feature type="transmembrane region" description="Helical" evidence="7">
    <location>
        <begin position="108"/>
        <end position="124"/>
    </location>
</feature>
<accession>A0A4S8IRK2</accession>
<evidence type="ECO:0000256" key="5">
    <source>
        <dbReference type="ARBA" id="ARBA00022989"/>
    </source>
</evidence>
<keyword evidence="7" id="KW-0934">Plastid</keyword>
<keyword evidence="9" id="KW-1185">Reference proteome</keyword>
<evidence type="ECO:0000313" key="9">
    <source>
        <dbReference type="Proteomes" id="UP000317650"/>
    </source>
</evidence>
<evidence type="ECO:0000256" key="1">
    <source>
        <dbReference type="ARBA" id="ARBA00004478"/>
    </source>
</evidence>
<comment type="function">
    <text evidence="7">Involved in protein precursor import into chloroplasts.</text>
</comment>
<dbReference type="Pfam" id="PF16166">
    <property type="entry name" value="TIC20"/>
    <property type="match status" value="1"/>
</dbReference>
<feature type="transmembrane region" description="Helical" evidence="7">
    <location>
        <begin position="136"/>
        <end position="153"/>
    </location>
</feature>
<reference evidence="8 9" key="1">
    <citation type="journal article" date="2019" name="Nat. Plants">
        <title>Genome sequencing of Musa balbisiana reveals subgenome evolution and function divergence in polyploid bananas.</title>
        <authorList>
            <person name="Yao X."/>
        </authorList>
    </citation>
    <scope>NUCLEOTIDE SEQUENCE [LARGE SCALE GENOMIC DNA]</scope>
    <source>
        <strain evidence="9">cv. DH-PKW</strain>
        <tissue evidence="8">Leaves</tissue>
    </source>
</reference>
<name>A0A4S8IRK2_MUSBA</name>
<protein>
    <recommendedName>
        <fullName evidence="7">Protein TIC 20</fullName>
    </recommendedName>
</protein>
<evidence type="ECO:0000313" key="8">
    <source>
        <dbReference type="EMBL" id="THU51298.1"/>
    </source>
</evidence>
<keyword evidence="7" id="KW-0150">Chloroplast</keyword>
<dbReference type="GO" id="GO:0009706">
    <property type="term" value="C:chloroplast inner membrane"/>
    <property type="evidence" value="ECO:0007669"/>
    <property type="project" value="UniProtKB-SubCell"/>
</dbReference>
<comment type="similarity">
    <text evidence="2 7">Belongs to the Tic20 family.</text>
</comment>
<organism evidence="8 9">
    <name type="scientific">Musa balbisiana</name>
    <name type="common">Banana</name>
    <dbReference type="NCBI Taxonomy" id="52838"/>
    <lineage>
        <taxon>Eukaryota</taxon>
        <taxon>Viridiplantae</taxon>
        <taxon>Streptophyta</taxon>
        <taxon>Embryophyta</taxon>
        <taxon>Tracheophyta</taxon>
        <taxon>Spermatophyta</taxon>
        <taxon>Magnoliopsida</taxon>
        <taxon>Liliopsida</taxon>
        <taxon>Zingiberales</taxon>
        <taxon>Musaceae</taxon>
        <taxon>Musa</taxon>
    </lineage>
</organism>
<evidence type="ECO:0000256" key="2">
    <source>
        <dbReference type="ARBA" id="ARBA00009596"/>
    </source>
</evidence>
<dbReference type="InterPro" id="IPR005691">
    <property type="entry name" value="Tic20"/>
</dbReference>
<evidence type="ECO:0000256" key="3">
    <source>
        <dbReference type="ARBA" id="ARBA00022692"/>
    </source>
</evidence>
<evidence type="ECO:0000256" key="7">
    <source>
        <dbReference type="RuleBase" id="RU367003"/>
    </source>
</evidence>
<sequence>MATLALLRFPPPTRFDRFRASQPPAIHLRLRSMPAVAIASLPARRSVTVSMARTAVPATDRSSLISALAYFLPFLDSLHYGRFLFARVPAAAAAVAPIVPLAAAYRSVPYAAFVAFFALYLGVVRNPSLSHYVRFNAMQAVVLDVLLALPALLQRVFGTPSRGVGFRVMEMGYHAIFAFSVACFLYALLSCVLGRTPHLPLVATAADRQL</sequence>
<evidence type="ECO:0000256" key="6">
    <source>
        <dbReference type="ARBA" id="ARBA00023136"/>
    </source>
</evidence>
<dbReference type="STRING" id="52838.A0A4S8IRK2"/>